<dbReference type="KEGG" id="hst:105184175"/>
<feature type="region of interest" description="Disordered" evidence="1">
    <location>
        <begin position="49"/>
        <end position="80"/>
    </location>
</feature>
<dbReference type="OrthoDB" id="7555035at2759"/>
<evidence type="ECO:0008006" key="4">
    <source>
        <dbReference type="Google" id="ProtNLM"/>
    </source>
</evidence>
<protein>
    <recommendedName>
        <fullName evidence="4">Golgin subfamily A member 6-like protein 22</fullName>
    </recommendedName>
</protein>
<dbReference type="PhylomeDB" id="E2BLH3"/>
<gene>
    <name evidence="2" type="ORF">EAI_06828</name>
</gene>
<dbReference type="EMBL" id="GL449024">
    <property type="protein sequence ID" value="EFN83458.1"/>
    <property type="molecule type" value="Genomic_DNA"/>
</dbReference>
<evidence type="ECO:0000313" key="2">
    <source>
        <dbReference type="EMBL" id="EFN83458.1"/>
    </source>
</evidence>
<feature type="compositionally biased region" description="Basic and acidic residues" evidence="1">
    <location>
        <begin position="65"/>
        <end position="80"/>
    </location>
</feature>
<organism evidence="3">
    <name type="scientific">Harpegnathos saltator</name>
    <name type="common">Jerdon's jumping ant</name>
    <dbReference type="NCBI Taxonomy" id="610380"/>
    <lineage>
        <taxon>Eukaryota</taxon>
        <taxon>Metazoa</taxon>
        <taxon>Ecdysozoa</taxon>
        <taxon>Arthropoda</taxon>
        <taxon>Hexapoda</taxon>
        <taxon>Insecta</taxon>
        <taxon>Pterygota</taxon>
        <taxon>Neoptera</taxon>
        <taxon>Endopterygota</taxon>
        <taxon>Hymenoptera</taxon>
        <taxon>Apocrita</taxon>
        <taxon>Aculeata</taxon>
        <taxon>Formicoidea</taxon>
        <taxon>Formicidae</taxon>
        <taxon>Ponerinae</taxon>
        <taxon>Ponerini</taxon>
        <taxon>Harpegnathos</taxon>
    </lineage>
</organism>
<keyword evidence="3" id="KW-1185">Reference proteome</keyword>
<name>E2BLH3_HARSA</name>
<feature type="compositionally biased region" description="Basic and acidic residues" evidence="1">
    <location>
        <begin position="49"/>
        <end position="58"/>
    </location>
</feature>
<proteinExistence type="predicted"/>
<dbReference type="Proteomes" id="UP000008237">
    <property type="component" value="Unassembled WGS sequence"/>
</dbReference>
<accession>E2BLH3</accession>
<dbReference type="STRING" id="610380.E2BLH3"/>
<sequence>MKEVLREEVRGQGEEIRRELEDLRKKMEEREVEWRREREELRERIESLEGEARRRKESETDEVGIEQKEKGTEERMKEVERRIEMREREERRRNIITRGTKRGEREIWERLRKIIRELGIEMEVKEIRKMGRGKETETERRIIRVERIKGKREIMRRRKEIMEKGIKVEDDLTWKERKMRWNLKEIAREERGKGKNVWVKYGRIQIRGKWWKWDEKEEKLRDNEEGIRTEKEEGGLWNKDKEFWERIREWDVVMMMETWLDEKGWEKLRGRLPKEFKWKAQTAERRNKKGRACGGMLMEIKKELRIVEEEE</sequence>
<evidence type="ECO:0000256" key="1">
    <source>
        <dbReference type="SAM" id="MobiDB-lite"/>
    </source>
</evidence>
<dbReference type="InParanoid" id="E2BLH3"/>
<evidence type="ECO:0000313" key="3">
    <source>
        <dbReference type="Proteomes" id="UP000008237"/>
    </source>
</evidence>
<dbReference type="AlphaFoldDB" id="E2BLH3"/>
<reference evidence="2 3" key="1">
    <citation type="journal article" date="2010" name="Science">
        <title>Genomic comparison of the ants Camponotus floridanus and Harpegnathos saltator.</title>
        <authorList>
            <person name="Bonasio R."/>
            <person name="Zhang G."/>
            <person name="Ye C."/>
            <person name="Mutti N.S."/>
            <person name="Fang X."/>
            <person name="Qin N."/>
            <person name="Donahue G."/>
            <person name="Yang P."/>
            <person name="Li Q."/>
            <person name="Li C."/>
            <person name="Zhang P."/>
            <person name="Huang Z."/>
            <person name="Berger S.L."/>
            <person name="Reinberg D."/>
            <person name="Wang J."/>
            <person name="Liebig J."/>
        </authorList>
    </citation>
    <scope>NUCLEOTIDE SEQUENCE [LARGE SCALE GENOMIC DNA]</scope>
    <source>
        <strain evidence="2 3">R22 G/1</strain>
    </source>
</reference>